<dbReference type="PANTHER" id="PTHR30005:SF0">
    <property type="entry name" value="RETROGRADE REGULATION PROTEIN 2"/>
    <property type="match status" value="1"/>
</dbReference>
<gene>
    <name evidence="3" type="ORF">IFE19_10800</name>
</gene>
<feature type="compositionally biased region" description="Basic and acidic residues" evidence="1">
    <location>
        <begin position="9"/>
        <end position="22"/>
    </location>
</feature>
<protein>
    <submittedName>
        <fullName evidence="3">Ppx/GppA family phosphatase</fullName>
    </submittedName>
</protein>
<evidence type="ECO:0000313" key="3">
    <source>
        <dbReference type="EMBL" id="QTC89553.1"/>
    </source>
</evidence>
<name>A0ABX7SSZ2_9CAUL</name>
<dbReference type="Pfam" id="PF02541">
    <property type="entry name" value="Ppx-GppA"/>
    <property type="match status" value="1"/>
</dbReference>
<proteinExistence type="predicted"/>
<feature type="compositionally biased region" description="Basic residues" evidence="1">
    <location>
        <begin position="351"/>
        <end position="360"/>
    </location>
</feature>
<evidence type="ECO:0000256" key="1">
    <source>
        <dbReference type="SAM" id="MobiDB-lite"/>
    </source>
</evidence>
<accession>A0ABX7SSZ2</accession>
<evidence type="ECO:0000313" key="4">
    <source>
        <dbReference type="Proteomes" id="UP000663942"/>
    </source>
</evidence>
<dbReference type="EMBL" id="CP062006">
    <property type="protein sequence ID" value="QTC89553.1"/>
    <property type="molecule type" value="Genomic_DNA"/>
</dbReference>
<dbReference type="Proteomes" id="UP000663942">
    <property type="component" value="Chromosome"/>
</dbReference>
<reference evidence="3 4" key="1">
    <citation type="submission" date="2020-09" db="EMBL/GenBank/DDBJ databases">
        <title>Brevundimonas sp. LVF1 isolated from an oligotrophic pond in Goettingen, Germany.</title>
        <authorList>
            <person name="Friedrich I."/>
            <person name="Klassen A."/>
            <person name="Neubauer H."/>
            <person name="Schneider D."/>
            <person name="Hertel R."/>
            <person name="Daniel R."/>
        </authorList>
    </citation>
    <scope>NUCLEOTIDE SEQUENCE [LARGE SCALE GENOMIC DNA]</scope>
    <source>
        <strain evidence="3 4">LVF1</strain>
    </source>
</reference>
<dbReference type="InterPro" id="IPR043129">
    <property type="entry name" value="ATPase_NBD"/>
</dbReference>
<dbReference type="RefSeq" id="WP_207827567.1">
    <property type="nucleotide sequence ID" value="NZ_CP062006.1"/>
</dbReference>
<dbReference type="Gene3D" id="3.30.420.150">
    <property type="entry name" value="Exopolyphosphatase. Domain 2"/>
    <property type="match status" value="1"/>
</dbReference>
<feature type="compositionally biased region" description="Low complexity" evidence="1">
    <location>
        <begin position="361"/>
        <end position="375"/>
    </location>
</feature>
<evidence type="ECO:0000259" key="2">
    <source>
        <dbReference type="Pfam" id="PF02541"/>
    </source>
</evidence>
<feature type="region of interest" description="Disordered" evidence="1">
    <location>
        <begin position="1"/>
        <end position="31"/>
    </location>
</feature>
<feature type="domain" description="Ppx/GppA phosphatase N-terminal" evidence="2">
    <location>
        <begin position="47"/>
        <end position="345"/>
    </location>
</feature>
<dbReference type="Gene3D" id="3.30.420.40">
    <property type="match status" value="1"/>
</dbReference>
<dbReference type="InterPro" id="IPR050273">
    <property type="entry name" value="GppA/Ppx_hydrolase"/>
</dbReference>
<dbReference type="PANTHER" id="PTHR30005">
    <property type="entry name" value="EXOPOLYPHOSPHATASE"/>
    <property type="match status" value="1"/>
</dbReference>
<keyword evidence="4" id="KW-1185">Reference proteome</keyword>
<dbReference type="InterPro" id="IPR003695">
    <property type="entry name" value="Ppx_GppA_N"/>
</dbReference>
<sequence length="375" mass="40265">MPETPGAPARRDARSQPTKSRDSGASGRDAPLYGALDLGTNNCRLLIARPSRDGFRVVDSFSRIVRLGEGLSLTGRLDDRAMDRAYDALALCAERVARKGLDASRLTAVATQACRAADNGQAFIDRVRRGTGLKLRIIDPAEEASLSVAGCLNLFDPRAEAVLVIDVGGGSTELSWMMRGARGFESKGWMSAPLGVVTLAERHPEPVGNTEAWYEAMVADVGAHLAIGGPSDEQVRTLFESGRVHMVGTSGAITSLAGIHLGLRRYQRDLVDGLWMTRGDCEAAALRLKRLGPAGRAAESCIGPDRADLVLAGAAILEAVQRAWPCERVRVADRGLREGLLLQRMREDRQKPRRRRRRGRSAQAGNQAGGAAPAT</sequence>
<dbReference type="SUPFAM" id="SSF53067">
    <property type="entry name" value="Actin-like ATPase domain"/>
    <property type="match status" value="2"/>
</dbReference>
<feature type="region of interest" description="Disordered" evidence="1">
    <location>
        <begin position="343"/>
        <end position="375"/>
    </location>
</feature>
<dbReference type="CDD" id="cd24054">
    <property type="entry name" value="ASKHA_NBD_AaPPX-GppA_MtPPX2-like"/>
    <property type="match status" value="1"/>
</dbReference>
<organism evidence="3 4">
    <name type="scientific">Brevundimonas pondensis</name>
    <dbReference type="NCBI Taxonomy" id="2774189"/>
    <lineage>
        <taxon>Bacteria</taxon>
        <taxon>Pseudomonadati</taxon>
        <taxon>Pseudomonadota</taxon>
        <taxon>Alphaproteobacteria</taxon>
        <taxon>Caulobacterales</taxon>
        <taxon>Caulobacteraceae</taxon>
        <taxon>Brevundimonas</taxon>
    </lineage>
</organism>